<proteinExistence type="predicted"/>
<evidence type="ECO:0000313" key="2">
    <source>
        <dbReference type="EMBL" id="CAL5135852.1"/>
    </source>
</evidence>
<dbReference type="Proteomes" id="UP001497525">
    <property type="component" value="Unassembled WGS sequence"/>
</dbReference>
<feature type="compositionally biased region" description="Polar residues" evidence="1">
    <location>
        <begin position="326"/>
        <end position="336"/>
    </location>
</feature>
<protein>
    <submittedName>
        <fullName evidence="2">Uncharacterized protein</fullName>
    </submittedName>
</protein>
<dbReference type="EMBL" id="CAXLJL010000268">
    <property type="protein sequence ID" value="CAL5135852.1"/>
    <property type="molecule type" value="Genomic_DNA"/>
</dbReference>
<feature type="region of interest" description="Disordered" evidence="1">
    <location>
        <begin position="318"/>
        <end position="339"/>
    </location>
</feature>
<sequence length="545" mass="62017">MDRGSFGINVSIPHESEVIYFKQNSKLFKNDPDTDRRMEEAGILTNEKKKLIMSLLKKLDGPVKCFVTAEEAKKVDGIMATCSKAGTEEPATDENLDVLSRILCSAEERSSQRKNEVTSLRNFLQEMLNSTKVPCDQAPDSKQLAFSVLYRTTISWLNGQTDRYLPESNAEEIEMRTREIRQMKKDLENIVGWMNAIKQTPKIEPMSQCNKEVQVSPHQFEIKEYLENTSSQLANELHELVTRDEIAELDNVKNSLLLLLDSGADPLTCQMIADKYREKFDAIQIRRTQLGEEMREYERSMTEIEKTCQPLTTANIESLPDISGPPSYTTSCSQPLSEDESTTEFESIIRKISSSSNEFRNMLLCSSDPFIRAQDSYESVLLKSCASNNDRGMLSTEEQQKNAKDYRNAIRSHISDTNGLLCQFYDEMNQLLVTVNKLVQRPENTPLRGFQRKVLEKMIMLVGKYGQDYLCCLLAVDGCLVSILDGHTCSVEYTTCVQEQMHTHADKANSMRDQLRRNLKDCENCLRSSLDQASPASLPGLRFIR</sequence>
<gene>
    <name evidence="2" type="ORF">CDAUBV1_LOCUS9963</name>
</gene>
<evidence type="ECO:0000313" key="3">
    <source>
        <dbReference type="Proteomes" id="UP001497525"/>
    </source>
</evidence>
<organism evidence="2 3">
    <name type="scientific">Calicophoron daubneyi</name>
    <name type="common">Rumen fluke</name>
    <name type="synonym">Paramphistomum daubneyi</name>
    <dbReference type="NCBI Taxonomy" id="300641"/>
    <lineage>
        <taxon>Eukaryota</taxon>
        <taxon>Metazoa</taxon>
        <taxon>Spiralia</taxon>
        <taxon>Lophotrochozoa</taxon>
        <taxon>Platyhelminthes</taxon>
        <taxon>Trematoda</taxon>
        <taxon>Digenea</taxon>
        <taxon>Plagiorchiida</taxon>
        <taxon>Pronocephalata</taxon>
        <taxon>Paramphistomoidea</taxon>
        <taxon>Paramphistomidae</taxon>
        <taxon>Calicophoron</taxon>
    </lineage>
</organism>
<reference evidence="2" key="1">
    <citation type="submission" date="2024-06" db="EMBL/GenBank/DDBJ databases">
        <authorList>
            <person name="Liu X."/>
            <person name="Lenzi L."/>
            <person name="Haldenby T S."/>
            <person name="Uol C."/>
        </authorList>
    </citation>
    <scope>NUCLEOTIDE SEQUENCE</scope>
</reference>
<comment type="caution">
    <text evidence="2">The sequence shown here is derived from an EMBL/GenBank/DDBJ whole genome shotgun (WGS) entry which is preliminary data.</text>
</comment>
<accession>A0AAV2TEH2</accession>
<dbReference type="AlphaFoldDB" id="A0AAV2TEH2"/>
<name>A0AAV2TEH2_CALDB</name>
<evidence type="ECO:0000256" key="1">
    <source>
        <dbReference type="SAM" id="MobiDB-lite"/>
    </source>
</evidence>